<dbReference type="Proteomes" id="UP000284375">
    <property type="component" value="Unassembled WGS sequence"/>
</dbReference>
<dbReference type="Pfam" id="PF00732">
    <property type="entry name" value="GMC_oxred_N"/>
    <property type="match status" value="1"/>
</dbReference>
<comment type="similarity">
    <text evidence="1">Belongs to the GMC oxidoreductase family.</text>
</comment>
<keyword evidence="2" id="KW-0539">Nucleus</keyword>
<dbReference type="EMBL" id="LJZO01000067">
    <property type="protein sequence ID" value="ROV88422.1"/>
    <property type="molecule type" value="Genomic_DNA"/>
</dbReference>
<dbReference type="InterPro" id="IPR007867">
    <property type="entry name" value="GMC_OxRtase_C"/>
</dbReference>
<feature type="domain" description="Glucose-methanol-choline oxidoreductase C-terminal" evidence="4">
    <location>
        <begin position="551"/>
        <end position="663"/>
    </location>
</feature>
<dbReference type="GO" id="GO:0016614">
    <property type="term" value="F:oxidoreductase activity, acting on CH-OH group of donors"/>
    <property type="evidence" value="ECO:0007669"/>
    <property type="project" value="InterPro"/>
</dbReference>
<dbReference type="STRING" id="252740.A0A423VBU8"/>
<evidence type="ECO:0000259" key="4">
    <source>
        <dbReference type="Pfam" id="PF05199"/>
    </source>
</evidence>
<evidence type="ECO:0000256" key="1">
    <source>
        <dbReference type="ARBA" id="ARBA00010790"/>
    </source>
</evidence>
<reference evidence="5 6" key="1">
    <citation type="submission" date="2015-09" db="EMBL/GenBank/DDBJ databases">
        <title>Host preference determinants of Valsa canker pathogens revealed by comparative genomics.</title>
        <authorList>
            <person name="Yin Z."/>
            <person name="Huang L."/>
        </authorList>
    </citation>
    <scope>NUCLEOTIDE SEQUENCE [LARGE SCALE GENOMIC DNA]</scope>
    <source>
        <strain evidence="5 6">YSFL</strain>
    </source>
</reference>
<proteinExistence type="inferred from homology"/>
<dbReference type="Gene3D" id="3.30.560.10">
    <property type="entry name" value="Glucose Oxidase, domain 3"/>
    <property type="match status" value="2"/>
</dbReference>
<dbReference type="SUPFAM" id="SSF54373">
    <property type="entry name" value="FAD-linked reductases, C-terminal domain"/>
    <property type="match status" value="1"/>
</dbReference>
<accession>A0A423VBU8</accession>
<dbReference type="InterPro" id="IPR012132">
    <property type="entry name" value="GMC_OxRdtase"/>
</dbReference>
<dbReference type="AlphaFoldDB" id="A0A423VBU8"/>
<protein>
    <submittedName>
        <fullName evidence="5">Uncharacterized protein</fullName>
    </submittedName>
</protein>
<keyword evidence="6" id="KW-1185">Reference proteome</keyword>
<gene>
    <name evidence="5" type="ORF">VSDG_09215</name>
</gene>
<evidence type="ECO:0000256" key="2">
    <source>
        <dbReference type="ARBA" id="ARBA00023242"/>
    </source>
</evidence>
<dbReference type="InterPro" id="IPR021858">
    <property type="entry name" value="Fun_TF"/>
</dbReference>
<dbReference type="InterPro" id="IPR000172">
    <property type="entry name" value="GMC_OxRdtase_N"/>
</dbReference>
<dbReference type="Pfam" id="PF11951">
    <property type="entry name" value="Fungal_trans_2"/>
    <property type="match status" value="1"/>
</dbReference>
<dbReference type="InterPro" id="IPR036188">
    <property type="entry name" value="FAD/NAD-bd_sf"/>
</dbReference>
<feature type="domain" description="Glucose-methanol-choline oxidoreductase N-terminal" evidence="3">
    <location>
        <begin position="344"/>
        <end position="411"/>
    </location>
</feature>
<evidence type="ECO:0000313" key="6">
    <source>
        <dbReference type="Proteomes" id="UP000284375"/>
    </source>
</evidence>
<dbReference type="PANTHER" id="PTHR11552:SF210">
    <property type="entry name" value="GLUCOSE-METHANOL-CHOLINE OXIDOREDUCTASE N-TERMINAL DOMAIN-CONTAINING PROTEIN-RELATED"/>
    <property type="match status" value="1"/>
</dbReference>
<dbReference type="GO" id="GO:0050660">
    <property type="term" value="F:flavin adenine dinucleotide binding"/>
    <property type="evidence" value="ECO:0007669"/>
    <property type="project" value="InterPro"/>
</dbReference>
<dbReference type="SUPFAM" id="SSF51905">
    <property type="entry name" value="FAD/NAD(P)-binding domain"/>
    <property type="match status" value="1"/>
</dbReference>
<name>A0A423VBU8_CYTCH</name>
<evidence type="ECO:0000313" key="5">
    <source>
        <dbReference type="EMBL" id="ROV88422.1"/>
    </source>
</evidence>
<dbReference type="Gene3D" id="3.50.50.60">
    <property type="entry name" value="FAD/NAD(P)-binding domain"/>
    <property type="match status" value="2"/>
</dbReference>
<evidence type="ECO:0000259" key="3">
    <source>
        <dbReference type="Pfam" id="PF00732"/>
    </source>
</evidence>
<sequence length="663" mass="73119">MQNYYLNIQTPFPVSPAPDWRHLWTRIVPEMALHHDNILHAMLASSATNLLRSSPDDKELFAARQHYFISALQAQRQEVAKLTVDNAEVVCFASLLISITSFAMLKERSLDPYQPPMEWLQVGRGAGTVIWQSVETIMTQSKESDHPNLMVVSGAYPYFGRDESYFSPDMRRSFDGILTQHLPSGDDWADEETRVAYEKALSYVGSIQMGINNGEPVYAVSRRIQAFALVAPPKFVELLGMQRPRALVVMAHFWATVAQVHTVWWMGEEGGMGEETTAKREIRAINGVLPPEWLTTMVWPLDVVGLRDRGHGSQRVIMIALRSPVEDGPGEKVKSEAQYRATGLNGRSVTVNQGKALGGSSAINAQVFVPPTKANLGAWETLGNQGWDWDMLHENVTRTYNYPMVEEKLKVALGVDGWAAKNEAAKVRQEPEAISQAMQEYATSKSGTLTSIGIETYAYLPILDHVAQDSPGFERLSKLLEDNTPPASDHRASALYSHVRQMLLDPKAPSAVYLTMRGQSPHPVDLAWSPDSPAGPVPGNFLTIATVISQPLSPGTSHIWSADPMDAPIIDPAYLSHPVDAEVMAAQMLQIEQVAASEPLSSTLLVQPLQRRDPASDFNGDLEKAKRFARTSSTSMWHPAGTCAMLPVDKRGVVDVALRVHGV</sequence>
<comment type="caution">
    <text evidence="5">The sequence shown here is derived from an EMBL/GenBank/DDBJ whole genome shotgun (WGS) entry which is preliminary data.</text>
</comment>
<organism evidence="5 6">
    <name type="scientific">Cytospora chrysosperma</name>
    <name type="common">Cytospora canker fungus</name>
    <name type="synonym">Sphaeria chrysosperma</name>
    <dbReference type="NCBI Taxonomy" id="252740"/>
    <lineage>
        <taxon>Eukaryota</taxon>
        <taxon>Fungi</taxon>
        <taxon>Dikarya</taxon>
        <taxon>Ascomycota</taxon>
        <taxon>Pezizomycotina</taxon>
        <taxon>Sordariomycetes</taxon>
        <taxon>Sordariomycetidae</taxon>
        <taxon>Diaporthales</taxon>
        <taxon>Cytosporaceae</taxon>
        <taxon>Cytospora</taxon>
    </lineage>
</organism>
<dbReference type="PANTHER" id="PTHR11552">
    <property type="entry name" value="GLUCOSE-METHANOL-CHOLINE GMC OXIDOREDUCTASE"/>
    <property type="match status" value="1"/>
</dbReference>
<dbReference type="Pfam" id="PF05199">
    <property type="entry name" value="GMC_oxred_C"/>
    <property type="match status" value="1"/>
</dbReference>
<dbReference type="OrthoDB" id="3546279at2759"/>